<feature type="active site" description="Proton donor" evidence="2">
    <location>
        <position position="43"/>
    </location>
</feature>
<feature type="active site" description="Proton acceptor" evidence="2">
    <location>
        <position position="130"/>
    </location>
</feature>
<keyword evidence="1 2" id="KW-0378">Hydrolase</keyword>
<protein>
    <recommendedName>
        <fullName evidence="2">RNA 2',3'-cyclic phosphodiesterase</fullName>
        <shortName evidence="2">RNA 2',3'-CPDase</shortName>
        <ecNumber evidence="2">3.1.4.58</ecNumber>
    </recommendedName>
</protein>
<accession>A0A5C6B6J7</accession>
<evidence type="ECO:0000313" key="4">
    <source>
        <dbReference type="EMBL" id="TWU07915.1"/>
    </source>
</evidence>
<dbReference type="Pfam" id="PF02834">
    <property type="entry name" value="LigT_PEase"/>
    <property type="match status" value="2"/>
</dbReference>
<reference evidence="4 5" key="1">
    <citation type="submission" date="2019-02" db="EMBL/GenBank/DDBJ databases">
        <title>Deep-cultivation of Planctomycetes and their phenomic and genomic characterization uncovers novel biology.</title>
        <authorList>
            <person name="Wiegand S."/>
            <person name="Jogler M."/>
            <person name="Boedeker C."/>
            <person name="Pinto D."/>
            <person name="Vollmers J."/>
            <person name="Rivas-Marin E."/>
            <person name="Kohn T."/>
            <person name="Peeters S.H."/>
            <person name="Heuer A."/>
            <person name="Rast P."/>
            <person name="Oberbeckmann S."/>
            <person name="Bunk B."/>
            <person name="Jeske O."/>
            <person name="Meyerdierks A."/>
            <person name="Storesund J.E."/>
            <person name="Kallscheuer N."/>
            <person name="Luecker S."/>
            <person name="Lage O.M."/>
            <person name="Pohl T."/>
            <person name="Merkel B.J."/>
            <person name="Hornburger P."/>
            <person name="Mueller R.-W."/>
            <person name="Bruemmer F."/>
            <person name="Labrenz M."/>
            <person name="Spormann A.M."/>
            <person name="Op Den Camp H."/>
            <person name="Overmann J."/>
            <person name="Amann R."/>
            <person name="Jetten M.S.M."/>
            <person name="Mascher T."/>
            <person name="Medema M.H."/>
            <person name="Devos D.P."/>
            <person name="Kaster A.-K."/>
            <person name="Ovreas L."/>
            <person name="Rohde M."/>
            <person name="Galperin M.Y."/>
            <person name="Jogler C."/>
        </authorList>
    </citation>
    <scope>NUCLEOTIDE SEQUENCE [LARGE SCALE GENOMIC DNA]</scope>
    <source>
        <strain evidence="4 5">Pla52n</strain>
    </source>
</reference>
<dbReference type="InterPro" id="IPR014051">
    <property type="entry name" value="Phosphoesterase_HXTX"/>
</dbReference>
<dbReference type="PANTHER" id="PTHR35561:SF1">
    <property type="entry name" value="RNA 2',3'-CYCLIC PHOSPHODIESTERASE"/>
    <property type="match status" value="1"/>
</dbReference>
<organism evidence="4 5">
    <name type="scientific">Stieleria varia</name>
    <dbReference type="NCBI Taxonomy" id="2528005"/>
    <lineage>
        <taxon>Bacteria</taxon>
        <taxon>Pseudomonadati</taxon>
        <taxon>Planctomycetota</taxon>
        <taxon>Planctomycetia</taxon>
        <taxon>Pirellulales</taxon>
        <taxon>Pirellulaceae</taxon>
        <taxon>Stieleria</taxon>
    </lineage>
</organism>
<evidence type="ECO:0000256" key="2">
    <source>
        <dbReference type="HAMAP-Rule" id="MF_01940"/>
    </source>
</evidence>
<dbReference type="EMBL" id="SJPN01000001">
    <property type="protein sequence ID" value="TWU07915.1"/>
    <property type="molecule type" value="Genomic_DNA"/>
</dbReference>
<comment type="caution">
    <text evidence="4">The sequence shown here is derived from an EMBL/GenBank/DDBJ whole genome shotgun (WGS) entry which is preliminary data.</text>
</comment>
<dbReference type="GO" id="GO:0016874">
    <property type="term" value="F:ligase activity"/>
    <property type="evidence" value="ECO:0007669"/>
    <property type="project" value="UniProtKB-KW"/>
</dbReference>
<comment type="catalytic activity">
    <reaction evidence="2">
        <text>a 3'-end 2',3'-cyclophospho-ribonucleotide-RNA + H2O = a 3'-end 2'-phospho-ribonucleotide-RNA + H(+)</text>
        <dbReference type="Rhea" id="RHEA:11828"/>
        <dbReference type="Rhea" id="RHEA-COMP:10464"/>
        <dbReference type="Rhea" id="RHEA-COMP:17353"/>
        <dbReference type="ChEBI" id="CHEBI:15377"/>
        <dbReference type="ChEBI" id="CHEBI:15378"/>
        <dbReference type="ChEBI" id="CHEBI:83064"/>
        <dbReference type="ChEBI" id="CHEBI:173113"/>
        <dbReference type="EC" id="3.1.4.58"/>
    </reaction>
</comment>
<dbReference type="PANTHER" id="PTHR35561">
    <property type="entry name" value="RNA 2',3'-CYCLIC PHOSPHODIESTERASE"/>
    <property type="match status" value="1"/>
</dbReference>
<dbReference type="OrthoDB" id="9789350at2"/>
<dbReference type="RefSeq" id="WP_146518048.1">
    <property type="nucleotide sequence ID" value="NZ_CP151726.1"/>
</dbReference>
<dbReference type="EC" id="3.1.4.58" evidence="2"/>
<dbReference type="InterPro" id="IPR009097">
    <property type="entry name" value="Cyclic_Pdiesterase"/>
</dbReference>
<dbReference type="GO" id="GO:0004113">
    <property type="term" value="F:2',3'-cyclic-nucleotide 3'-phosphodiesterase activity"/>
    <property type="evidence" value="ECO:0007669"/>
    <property type="project" value="InterPro"/>
</dbReference>
<evidence type="ECO:0000256" key="1">
    <source>
        <dbReference type="ARBA" id="ARBA00022801"/>
    </source>
</evidence>
<feature type="short sequence motif" description="HXTX 1" evidence="2">
    <location>
        <begin position="43"/>
        <end position="46"/>
    </location>
</feature>
<feature type="domain" description="Phosphoesterase HXTX" evidence="3">
    <location>
        <begin position="16"/>
        <end position="93"/>
    </location>
</feature>
<feature type="domain" description="Phosphoesterase HXTX" evidence="3">
    <location>
        <begin position="101"/>
        <end position="181"/>
    </location>
</feature>
<name>A0A5C6B6J7_9BACT</name>
<comment type="similarity">
    <text evidence="2">Belongs to the 2H phosphoesterase superfamily. ThpR family.</text>
</comment>
<evidence type="ECO:0000313" key="5">
    <source>
        <dbReference type="Proteomes" id="UP000320176"/>
    </source>
</evidence>
<dbReference type="GO" id="GO:0008664">
    <property type="term" value="F:RNA 2',3'-cyclic 3'-phosphodiesterase activity"/>
    <property type="evidence" value="ECO:0007669"/>
    <property type="project" value="UniProtKB-EC"/>
</dbReference>
<dbReference type="SUPFAM" id="SSF55144">
    <property type="entry name" value="LigT-like"/>
    <property type="match status" value="1"/>
</dbReference>
<evidence type="ECO:0000259" key="3">
    <source>
        <dbReference type="Pfam" id="PF02834"/>
    </source>
</evidence>
<dbReference type="AlphaFoldDB" id="A0A5C6B6J7"/>
<proteinExistence type="inferred from homology"/>
<dbReference type="Proteomes" id="UP000320176">
    <property type="component" value="Unassembled WGS sequence"/>
</dbReference>
<keyword evidence="5" id="KW-1185">Reference proteome</keyword>
<sequence length="189" mass="21152">MKTIRSFISVPLAPLITAGAAKLIKKLKPFDEGIKWVPLDNFHLTLKFLGEVDNTEVPTICNRLREIAEDYDPFELSFAGMRAMPSGQRPRILSVKVADESGSLVQLVGELETSMADLGFKQEPRDYVPHLTLGRTRSNTRRVSEAVIAEMERLGDYHLGEQVVDEIQLMASFLDKGGPTYQTMDTIEL</sequence>
<dbReference type="NCBIfam" id="TIGR02258">
    <property type="entry name" value="2_5_ligase"/>
    <property type="match status" value="1"/>
</dbReference>
<gene>
    <name evidence="4" type="ORF">Pla52n_04920</name>
</gene>
<feature type="short sequence motif" description="HXTX 2" evidence="2">
    <location>
        <begin position="130"/>
        <end position="133"/>
    </location>
</feature>
<dbReference type="HAMAP" id="MF_01940">
    <property type="entry name" value="RNA_CPDase"/>
    <property type="match status" value="1"/>
</dbReference>
<keyword evidence="4" id="KW-0436">Ligase</keyword>
<dbReference type="Gene3D" id="3.90.1140.10">
    <property type="entry name" value="Cyclic phosphodiesterase"/>
    <property type="match status" value="1"/>
</dbReference>
<comment type="function">
    <text evidence="2">Hydrolyzes RNA 2',3'-cyclic phosphodiester to an RNA 2'-phosphomonoester.</text>
</comment>
<dbReference type="InterPro" id="IPR004175">
    <property type="entry name" value="RNA_CPDase"/>
</dbReference>